<comment type="similarity">
    <text evidence="2">Belongs to the N-Me-Phe pilin family.</text>
</comment>
<comment type="subcellular location">
    <subcellularLocation>
        <location evidence="1">Membrane</location>
        <topology evidence="1">Single-pass membrane protein</topology>
    </subcellularLocation>
</comment>
<keyword evidence="4 7" id="KW-0812">Transmembrane</keyword>
<keyword evidence="3" id="KW-0488">Methylation</keyword>
<dbReference type="NCBIfam" id="TIGR02532">
    <property type="entry name" value="IV_pilin_GFxxxE"/>
    <property type="match status" value="1"/>
</dbReference>
<keyword evidence="6 7" id="KW-0472">Membrane</keyword>
<evidence type="ECO:0000256" key="1">
    <source>
        <dbReference type="ARBA" id="ARBA00004167"/>
    </source>
</evidence>
<dbReference type="PROSITE" id="PS00409">
    <property type="entry name" value="PROKAR_NTER_METHYL"/>
    <property type="match status" value="1"/>
</dbReference>
<protein>
    <submittedName>
        <fullName evidence="8">Probable pilus assembly protein major pilin PilA</fullName>
    </submittedName>
</protein>
<dbReference type="SUPFAM" id="SSF54523">
    <property type="entry name" value="Pili subunits"/>
    <property type="match status" value="1"/>
</dbReference>
<evidence type="ECO:0000256" key="3">
    <source>
        <dbReference type="ARBA" id="ARBA00022481"/>
    </source>
</evidence>
<dbReference type="GO" id="GO:0016020">
    <property type="term" value="C:membrane"/>
    <property type="evidence" value="ECO:0007669"/>
    <property type="project" value="UniProtKB-SubCell"/>
</dbReference>
<proteinExistence type="inferred from homology"/>
<gene>
    <name evidence="8" type="ordered locus">Psyc_0241</name>
</gene>
<keyword evidence="9" id="KW-1185">Reference proteome</keyword>
<feature type="transmembrane region" description="Helical" evidence="7">
    <location>
        <begin position="6"/>
        <end position="27"/>
    </location>
</feature>
<organism evidence="8 9">
    <name type="scientific">Psychrobacter arcticus (strain DSM 17307 / VKM B-2377 / 273-4)</name>
    <dbReference type="NCBI Taxonomy" id="259536"/>
    <lineage>
        <taxon>Bacteria</taxon>
        <taxon>Pseudomonadati</taxon>
        <taxon>Pseudomonadota</taxon>
        <taxon>Gammaproteobacteria</taxon>
        <taxon>Moraxellales</taxon>
        <taxon>Moraxellaceae</taxon>
        <taxon>Psychrobacter</taxon>
    </lineage>
</organism>
<accession>Q4FV46</accession>
<evidence type="ECO:0000313" key="8">
    <source>
        <dbReference type="EMBL" id="AAZ18112.1"/>
    </source>
</evidence>
<dbReference type="HOGENOM" id="CLU_091705_4_1_6"/>
<dbReference type="Gene3D" id="3.30.700.10">
    <property type="entry name" value="Glycoprotein, Type 4 Pilin"/>
    <property type="match status" value="1"/>
</dbReference>
<dbReference type="PANTHER" id="PTHR30093">
    <property type="entry name" value="GENERAL SECRETION PATHWAY PROTEIN G"/>
    <property type="match status" value="1"/>
</dbReference>
<dbReference type="GO" id="GO:0044096">
    <property type="term" value="C:type IV pilus"/>
    <property type="evidence" value="ECO:0007669"/>
    <property type="project" value="TreeGrafter"/>
</dbReference>
<evidence type="ECO:0000256" key="7">
    <source>
        <dbReference type="SAM" id="Phobius"/>
    </source>
</evidence>
<dbReference type="eggNOG" id="COG4969">
    <property type="taxonomic scope" value="Bacteria"/>
</dbReference>
<evidence type="ECO:0000256" key="6">
    <source>
        <dbReference type="ARBA" id="ARBA00023136"/>
    </source>
</evidence>
<dbReference type="GO" id="GO:0015627">
    <property type="term" value="C:type II protein secretion system complex"/>
    <property type="evidence" value="ECO:0007669"/>
    <property type="project" value="InterPro"/>
</dbReference>
<dbReference type="PRINTS" id="PR00885">
    <property type="entry name" value="BCTERIALGSPH"/>
</dbReference>
<name>Q4FV46_PSYA2</name>
<reference evidence="8 9" key="1">
    <citation type="journal article" date="2010" name="Appl. Environ. Microbiol.">
        <title>The genome sequence of Psychrobacter arcticus 273-4, a psychroactive Siberian permafrost bacterium, reveals mechanisms for adaptation to low-temperature growth.</title>
        <authorList>
            <person name="Ayala-del-Rio H.L."/>
            <person name="Chain P.S."/>
            <person name="Grzymski J.J."/>
            <person name="Ponder M.A."/>
            <person name="Ivanova N."/>
            <person name="Bergholz P.W."/>
            <person name="Di Bartolo G."/>
            <person name="Hauser L."/>
            <person name="Land M."/>
            <person name="Bakermans C."/>
            <person name="Rodrigues D."/>
            <person name="Klappenbach J."/>
            <person name="Zarka D."/>
            <person name="Larimer F."/>
            <person name="Richardson P."/>
            <person name="Murray A."/>
            <person name="Thomashow M."/>
            <person name="Tiedje J.M."/>
        </authorList>
    </citation>
    <scope>NUCLEOTIDE SEQUENCE [LARGE SCALE GENOMIC DNA]</scope>
    <source>
        <strain evidence="9">DSM 17307 / VKM B-2377 / 273-4</strain>
    </source>
</reference>
<dbReference type="Proteomes" id="UP000000546">
    <property type="component" value="Chromosome"/>
</dbReference>
<dbReference type="InterPro" id="IPR002416">
    <property type="entry name" value="T2SS_protein-GspH"/>
</dbReference>
<dbReference type="Pfam" id="PF07963">
    <property type="entry name" value="N_methyl"/>
    <property type="match status" value="1"/>
</dbReference>
<dbReference type="GO" id="GO:0015628">
    <property type="term" value="P:protein secretion by the type II secretion system"/>
    <property type="evidence" value="ECO:0007669"/>
    <property type="project" value="InterPro"/>
</dbReference>
<dbReference type="KEGG" id="par:Psyc_0241"/>
<dbReference type="EMBL" id="CP000082">
    <property type="protein sequence ID" value="AAZ18112.1"/>
    <property type="molecule type" value="Genomic_DNA"/>
</dbReference>
<sequence length="137" mass="14368">MLKQQGFTLIELMIVIAIIGILAAIAIPSYQAYTKKARFTEVVLAATTVRTNIDTCFQGRGKYVLTNCDSIAEVSLNASGVTAANNVNSISITPTTALVTATGEANVDSATYTLQPTVVNNSLTWEIGGTCFAAGLC</sequence>
<dbReference type="InterPro" id="IPR045584">
    <property type="entry name" value="Pilin-like"/>
</dbReference>
<dbReference type="InterPro" id="IPR012902">
    <property type="entry name" value="N_methyl_site"/>
</dbReference>
<dbReference type="OrthoDB" id="115249at2"/>
<evidence type="ECO:0000256" key="4">
    <source>
        <dbReference type="ARBA" id="ARBA00022692"/>
    </source>
</evidence>
<evidence type="ECO:0000313" key="9">
    <source>
        <dbReference type="Proteomes" id="UP000000546"/>
    </source>
</evidence>
<evidence type="ECO:0000256" key="5">
    <source>
        <dbReference type="ARBA" id="ARBA00022989"/>
    </source>
</evidence>
<dbReference type="AlphaFoldDB" id="Q4FV46"/>
<dbReference type="GO" id="GO:0043107">
    <property type="term" value="P:type IV pilus-dependent motility"/>
    <property type="evidence" value="ECO:0007669"/>
    <property type="project" value="TreeGrafter"/>
</dbReference>
<dbReference type="PANTHER" id="PTHR30093:SF34">
    <property type="entry name" value="PREPILIN PEPTIDASE-DEPENDENT PROTEIN D"/>
    <property type="match status" value="1"/>
</dbReference>
<evidence type="ECO:0000256" key="2">
    <source>
        <dbReference type="ARBA" id="ARBA00005233"/>
    </source>
</evidence>
<dbReference type="RefSeq" id="WP_011279550.1">
    <property type="nucleotide sequence ID" value="NC_007204.1"/>
</dbReference>
<dbReference type="STRING" id="259536.Psyc_0241"/>
<keyword evidence="5 7" id="KW-1133">Transmembrane helix</keyword>